<evidence type="ECO:0000256" key="5">
    <source>
        <dbReference type="ARBA" id="ARBA00023012"/>
    </source>
</evidence>
<evidence type="ECO:0000256" key="1">
    <source>
        <dbReference type="ARBA" id="ARBA00000085"/>
    </source>
</evidence>
<dbReference type="EC" id="2.7.13.3" evidence="2"/>
<feature type="domain" description="Histidine kinase" evidence="6">
    <location>
        <begin position="179"/>
        <end position="401"/>
    </location>
</feature>
<evidence type="ECO:0000256" key="2">
    <source>
        <dbReference type="ARBA" id="ARBA00012438"/>
    </source>
</evidence>
<evidence type="ECO:0000259" key="6">
    <source>
        <dbReference type="PROSITE" id="PS50109"/>
    </source>
</evidence>
<evidence type="ECO:0000256" key="4">
    <source>
        <dbReference type="ARBA" id="ARBA00022777"/>
    </source>
</evidence>
<evidence type="ECO:0000313" key="8">
    <source>
        <dbReference type="Proteomes" id="UP000727490"/>
    </source>
</evidence>
<keyword evidence="5" id="KW-0902">Two-component regulatory system</keyword>
<proteinExistence type="predicted"/>
<evidence type="ECO:0000313" key="7">
    <source>
        <dbReference type="EMBL" id="MBW3468572.1"/>
    </source>
</evidence>
<name>A0A951IZA0_9BACT</name>
<dbReference type="Pfam" id="PF00512">
    <property type="entry name" value="HisKA"/>
    <property type="match status" value="1"/>
</dbReference>
<sequence>MSIPIPSNEFDRVIRLSEYDLDYTDLESQFKDLAKLAAKVAGTEISLVNLIDSFSQWSVSTHGLPTMQMPREDAVCSYTIMGEEAFEVKDLTKDERFNNKFYVKDDPNLTYYWGIPLKDERGFNLGALCVMDKNFKELSPEKTDLLKIIADEIVNRLKILLSIQQLKSKMSDMKQNNKRVAHDIRGPLGGIIGLAQVIKEQGKDNSLDEVLEFIQLIQKSGKSLLELADDILSENFQETQKPQINPHTELNLELLKEKLLDMYGVQAKQKGVGLTIDIEGKDLELPFNKNKLVQVIGNLISNAIKFTSSSGKVELKMQLLNKENEQNTLEVQVKDNGVGLSPEKIDEILQGGAKSLKGTGGETGYGFGLALVRHLVIGMSGTMEIKSVPGEYSLFTIKLPV</sequence>
<comment type="catalytic activity">
    <reaction evidence="1">
        <text>ATP + protein L-histidine = ADP + protein N-phospho-L-histidine.</text>
        <dbReference type="EC" id="2.7.13.3"/>
    </reaction>
</comment>
<evidence type="ECO:0000256" key="3">
    <source>
        <dbReference type="ARBA" id="ARBA00022679"/>
    </source>
</evidence>
<keyword evidence="8" id="KW-1185">Reference proteome</keyword>
<dbReference type="Proteomes" id="UP000727490">
    <property type="component" value="Unassembled WGS sequence"/>
</dbReference>
<dbReference type="AlphaFoldDB" id="A0A951IZA0"/>
<dbReference type="SMART" id="SM00388">
    <property type="entry name" value="HisKA"/>
    <property type="match status" value="1"/>
</dbReference>
<dbReference type="PANTHER" id="PTHR43711:SF1">
    <property type="entry name" value="HISTIDINE KINASE 1"/>
    <property type="match status" value="1"/>
</dbReference>
<dbReference type="InterPro" id="IPR003661">
    <property type="entry name" value="HisK_dim/P_dom"/>
</dbReference>
<dbReference type="SMART" id="SM00387">
    <property type="entry name" value="HATPase_c"/>
    <property type="match status" value="1"/>
</dbReference>
<dbReference type="PANTHER" id="PTHR43711">
    <property type="entry name" value="TWO-COMPONENT HISTIDINE KINASE"/>
    <property type="match status" value="1"/>
</dbReference>
<dbReference type="GO" id="GO:0000155">
    <property type="term" value="F:phosphorelay sensor kinase activity"/>
    <property type="evidence" value="ECO:0007669"/>
    <property type="project" value="InterPro"/>
</dbReference>
<dbReference type="InterPro" id="IPR003594">
    <property type="entry name" value="HATPase_dom"/>
</dbReference>
<dbReference type="InterPro" id="IPR005467">
    <property type="entry name" value="His_kinase_dom"/>
</dbReference>
<comment type="caution">
    <text evidence="7">The sequence shown here is derived from an EMBL/GenBank/DDBJ whole genome shotgun (WGS) entry which is preliminary data.</text>
</comment>
<gene>
    <name evidence="7" type="ORF">EGN73_12220</name>
</gene>
<organism evidence="7 8">
    <name type="scientific">Arthrospiribacter ruber</name>
    <dbReference type="NCBI Taxonomy" id="2487934"/>
    <lineage>
        <taxon>Bacteria</taxon>
        <taxon>Pseudomonadati</taxon>
        <taxon>Bacteroidota</taxon>
        <taxon>Cytophagia</taxon>
        <taxon>Cytophagales</taxon>
        <taxon>Cyclobacteriaceae</taxon>
        <taxon>Arthrospiribacter</taxon>
    </lineage>
</organism>
<protein>
    <recommendedName>
        <fullName evidence="2">histidine kinase</fullName>
        <ecNumber evidence="2">2.7.13.3</ecNumber>
    </recommendedName>
</protein>
<dbReference type="CDD" id="cd00082">
    <property type="entry name" value="HisKA"/>
    <property type="match status" value="1"/>
</dbReference>
<dbReference type="InterPro" id="IPR050736">
    <property type="entry name" value="Sensor_HK_Regulatory"/>
</dbReference>
<reference evidence="7 8" key="1">
    <citation type="journal article" date="2020" name="Syst. Appl. Microbiol.">
        <title>Arthrospiribacter ruber gen. nov., sp. nov., a novel bacterium isolated from Arthrospira cultures.</title>
        <authorList>
            <person name="Waleron M."/>
            <person name="Misztak A."/>
            <person name="Waleron M.M."/>
            <person name="Furmaniak M."/>
            <person name="Mrozik A."/>
            <person name="Waleron K."/>
        </authorList>
    </citation>
    <scope>NUCLEOTIDE SEQUENCE [LARGE SCALE GENOMIC DNA]</scope>
    <source>
        <strain evidence="7 8">DPMB0001</strain>
    </source>
</reference>
<keyword evidence="4 7" id="KW-0418">Kinase</keyword>
<accession>A0A951IZA0</accession>
<keyword evidence="3" id="KW-0808">Transferase</keyword>
<dbReference type="EMBL" id="RPHB01000005">
    <property type="protein sequence ID" value="MBW3468572.1"/>
    <property type="molecule type" value="Genomic_DNA"/>
</dbReference>
<dbReference type="RefSeq" id="WP_219290076.1">
    <property type="nucleotide sequence ID" value="NZ_RPHB01000005.1"/>
</dbReference>
<dbReference type="Pfam" id="PF02518">
    <property type="entry name" value="HATPase_c"/>
    <property type="match status" value="1"/>
</dbReference>
<dbReference type="PROSITE" id="PS50109">
    <property type="entry name" value="HIS_KIN"/>
    <property type="match status" value="1"/>
</dbReference>